<evidence type="ECO:0000313" key="1">
    <source>
        <dbReference type="EMBL" id="MBW0471950.1"/>
    </source>
</evidence>
<keyword evidence="2" id="KW-1185">Reference proteome</keyword>
<dbReference type="AlphaFoldDB" id="A0A9Q3BVK6"/>
<dbReference type="Proteomes" id="UP000765509">
    <property type="component" value="Unassembled WGS sequence"/>
</dbReference>
<protein>
    <submittedName>
        <fullName evidence="1">Uncharacterized protein</fullName>
    </submittedName>
</protein>
<gene>
    <name evidence="1" type="ORF">O181_011665</name>
</gene>
<name>A0A9Q3BVK6_9BASI</name>
<reference evidence="1" key="1">
    <citation type="submission" date="2021-03" db="EMBL/GenBank/DDBJ databases">
        <title>Draft genome sequence of rust myrtle Austropuccinia psidii MF-1, a brazilian biotype.</title>
        <authorList>
            <person name="Quecine M.C."/>
            <person name="Pachon D.M.R."/>
            <person name="Bonatelli M.L."/>
            <person name="Correr F.H."/>
            <person name="Franceschini L.M."/>
            <person name="Leite T.F."/>
            <person name="Margarido G.R.A."/>
            <person name="Almeida C.A."/>
            <person name="Ferrarezi J.A."/>
            <person name="Labate C.A."/>
        </authorList>
    </citation>
    <scope>NUCLEOTIDE SEQUENCE</scope>
    <source>
        <strain evidence="1">MF-1</strain>
    </source>
</reference>
<organism evidence="1 2">
    <name type="scientific">Austropuccinia psidii MF-1</name>
    <dbReference type="NCBI Taxonomy" id="1389203"/>
    <lineage>
        <taxon>Eukaryota</taxon>
        <taxon>Fungi</taxon>
        <taxon>Dikarya</taxon>
        <taxon>Basidiomycota</taxon>
        <taxon>Pucciniomycotina</taxon>
        <taxon>Pucciniomycetes</taxon>
        <taxon>Pucciniales</taxon>
        <taxon>Sphaerophragmiaceae</taxon>
        <taxon>Austropuccinia</taxon>
    </lineage>
</organism>
<accession>A0A9Q3BVK6</accession>
<dbReference type="EMBL" id="AVOT02002919">
    <property type="protein sequence ID" value="MBW0471950.1"/>
    <property type="molecule type" value="Genomic_DNA"/>
</dbReference>
<sequence>MCSNMPPADHKDERSRRMVKARSPLSVVVEKMFATNSVLCLRLAFPTARLTITRDWDNISTECSIMYSTELEREHYDVILI</sequence>
<proteinExistence type="predicted"/>
<comment type="caution">
    <text evidence="1">The sequence shown here is derived from an EMBL/GenBank/DDBJ whole genome shotgun (WGS) entry which is preliminary data.</text>
</comment>
<evidence type="ECO:0000313" key="2">
    <source>
        <dbReference type="Proteomes" id="UP000765509"/>
    </source>
</evidence>